<dbReference type="STRING" id="561184.SAMN05216376_101269"/>
<dbReference type="GO" id="GO:0005524">
    <property type="term" value="F:ATP binding"/>
    <property type="evidence" value="ECO:0007669"/>
    <property type="project" value="InterPro"/>
</dbReference>
<dbReference type="Proteomes" id="UP000030960">
    <property type="component" value="Unassembled WGS sequence"/>
</dbReference>
<sequence>MRGVIPADRAQDPQEVGGKAAALSRLKAAGFDVPGFLVLADEAFAEHGSDLIETVTGALPDALAALGPGPYAVRSSARAEDGAEASHAGQFDTVLNVPADGIAAAAAQVRASGKAEHVARYRADRGAADSGLPAVLVQCMIAARTAGVGFSADPVSGRRDICVVSAVQGLADALVGGEVDGESWTISRDGVVDAPDPPEVLTPQEATEVADLARRAEAAFGTPQDIEWAYEGTRLHLLQSRPITTDLRPAPRPDTALVVLDNSNIVESYPGLVSPLTYSFAAYCYNRVYRAFVRLLGLREAQIAENAAVFDNLLTRVDGRVYYNLGNWYRALALLPAFSLNRGYMETMMGVEEPLPSELTDRLAPDPARGWQKVLALLGLGRVAGGLVFEAMRLGRTRRHFLARLQSALDEGADTSGANLTQLAAMYRRIEARLLDRWDAPLVNDFLCMMGFGASRALLKRWAGEAGEGFHNDVMIGQGGIVSAEPARRIAAMGRMAREMPGALDALGQGRDALSAFPDLNSAVTAYLADFGDRCTEELKLESLPLSVDPAPLLAAIASAARRSDEPQARCNVPDWNGLFPRQPLRRALARALTGWAAARVRDRENLRFERTRIFALARRCFLAMGREFHARGLLDTPRDVLLLTVPEVMGAIEGNAPGDDLRALAAMRKAEAEASASRPAPPERIELRGPVGAYRPAEAPPVKVEGGDDRTGTGCSKGNITGRARVVRDPRTEMLEPGEILVAANTDPGWIALFAGAAAIVVERGSLLSHSAIVSREMGIPCVVGIRDATRWLQTGDLIEVDGGSGEVRKRDG</sequence>
<keyword evidence="5" id="KW-1185">Reference proteome</keyword>
<dbReference type="Pfam" id="PF00391">
    <property type="entry name" value="PEP-utilizers"/>
    <property type="match status" value="1"/>
</dbReference>
<dbReference type="Gene3D" id="3.50.30.10">
    <property type="entry name" value="Phosphohistidine domain"/>
    <property type="match status" value="1"/>
</dbReference>
<evidence type="ECO:0000256" key="1">
    <source>
        <dbReference type="SAM" id="MobiDB-lite"/>
    </source>
</evidence>
<dbReference type="InterPro" id="IPR036637">
    <property type="entry name" value="Phosphohistidine_dom_sf"/>
</dbReference>
<dbReference type="PANTHER" id="PTHR43615:SF1">
    <property type="entry name" value="PPDK_N DOMAIN-CONTAINING PROTEIN"/>
    <property type="match status" value="1"/>
</dbReference>
<dbReference type="InterPro" id="IPR013815">
    <property type="entry name" value="ATP_grasp_subdomain_1"/>
</dbReference>
<dbReference type="SUPFAM" id="SSF56059">
    <property type="entry name" value="Glutathione synthetase ATP-binding domain-like"/>
    <property type="match status" value="1"/>
</dbReference>
<proteinExistence type="predicted"/>
<dbReference type="AlphaFoldDB" id="A0A0B3RR43"/>
<evidence type="ECO:0000259" key="2">
    <source>
        <dbReference type="Pfam" id="PF00391"/>
    </source>
</evidence>
<dbReference type="PANTHER" id="PTHR43615">
    <property type="entry name" value="PHOSPHOENOLPYRUVATE SYNTHASE-RELATED"/>
    <property type="match status" value="1"/>
</dbReference>
<dbReference type="PATRIC" id="fig|1515334.3.peg.1573"/>
<dbReference type="InterPro" id="IPR008279">
    <property type="entry name" value="PEP-util_enz_mobile_dom"/>
</dbReference>
<gene>
    <name evidence="4" type="ORF">OA50_01567</name>
</gene>
<dbReference type="InterPro" id="IPR051549">
    <property type="entry name" value="PEP_Utilizing_Enz"/>
</dbReference>
<dbReference type="GO" id="GO:0016301">
    <property type="term" value="F:kinase activity"/>
    <property type="evidence" value="ECO:0007669"/>
    <property type="project" value="InterPro"/>
</dbReference>
<feature type="domain" description="Pyruvate phosphate dikinase AMP/ATP-binding" evidence="3">
    <location>
        <begin position="199"/>
        <end position="246"/>
    </location>
</feature>
<organism evidence="4 5">
    <name type="scientific">Mameliella alba</name>
    <dbReference type="NCBI Taxonomy" id="561184"/>
    <lineage>
        <taxon>Bacteria</taxon>
        <taxon>Pseudomonadati</taxon>
        <taxon>Pseudomonadota</taxon>
        <taxon>Alphaproteobacteria</taxon>
        <taxon>Rhodobacterales</taxon>
        <taxon>Roseobacteraceae</taxon>
        <taxon>Mameliella</taxon>
    </lineage>
</organism>
<evidence type="ECO:0000259" key="3">
    <source>
        <dbReference type="Pfam" id="PF01326"/>
    </source>
</evidence>
<evidence type="ECO:0000313" key="4">
    <source>
        <dbReference type="EMBL" id="KHQ53580.1"/>
    </source>
</evidence>
<feature type="domain" description="Pyruvate phosphate dikinase AMP/ATP-binding" evidence="3">
    <location>
        <begin position="63"/>
        <end position="188"/>
    </location>
</feature>
<dbReference type="InterPro" id="IPR002192">
    <property type="entry name" value="PPDK_AMP/ATP-bd"/>
</dbReference>
<evidence type="ECO:0000313" key="5">
    <source>
        <dbReference type="Proteomes" id="UP000030960"/>
    </source>
</evidence>
<feature type="domain" description="PEP-utilising enzyme mobile" evidence="2">
    <location>
        <begin position="737"/>
        <end position="807"/>
    </location>
</feature>
<name>A0A0B3RR43_9RHOB</name>
<accession>A0A0B3RR43</accession>
<dbReference type="SUPFAM" id="SSF52009">
    <property type="entry name" value="Phosphohistidine domain"/>
    <property type="match status" value="1"/>
</dbReference>
<feature type="region of interest" description="Disordered" evidence="1">
    <location>
        <begin position="697"/>
        <end position="721"/>
    </location>
</feature>
<dbReference type="OrthoDB" id="9765468at2"/>
<dbReference type="EMBL" id="JSUQ01000006">
    <property type="protein sequence ID" value="KHQ53580.1"/>
    <property type="molecule type" value="Genomic_DNA"/>
</dbReference>
<dbReference type="Gene3D" id="3.30.1490.20">
    <property type="entry name" value="ATP-grasp fold, A domain"/>
    <property type="match status" value="1"/>
</dbReference>
<keyword evidence="4" id="KW-0670">Pyruvate</keyword>
<dbReference type="RefSeq" id="WP_043139488.1">
    <property type="nucleotide sequence ID" value="NZ_JSUQ01000006.1"/>
</dbReference>
<protein>
    <submittedName>
        <fullName evidence="4">Phosphoenolpyruvate synthase</fullName>
    </submittedName>
</protein>
<dbReference type="Pfam" id="PF01326">
    <property type="entry name" value="PPDK_N"/>
    <property type="match status" value="2"/>
</dbReference>
<reference evidence="4 5" key="1">
    <citation type="submission" date="2014-10" db="EMBL/GenBank/DDBJ databases">
        <title>Genome sequence of Ponticoccus sp. strain UMTAT08 isolated from clonal culture of toxic dinoflagellate Alexandrium tamiyavanichii.</title>
        <authorList>
            <person name="Gan H.Y."/>
            <person name="Muhd D.-D."/>
            <person name="Mohd Noor M.E."/>
            <person name="Yeong Y.S."/>
            <person name="Usup G."/>
        </authorList>
    </citation>
    <scope>NUCLEOTIDE SEQUENCE [LARGE SCALE GENOMIC DNA]</scope>
    <source>
        <strain evidence="4 5">UMTAT08</strain>
    </source>
</reference>
<dbReference type="Gene3D" id="3.30.470.20">
    <property type="entry name" value="ATP-grasp fold, B domain"/>
    <property type="match status" value="2"/>
</dbReference>
<comment type="caution">
    <text evidence="4">The sequence shown here is derived from an EMBL/GenBank/DDBJ whole genome shotgun (WGS) entry which is preliminary data.</text>
</comment>